<reference evidence="3 4" key="1">
    <citation type="submission" date="2023-03" db="EMBL/GenBank/DDBJ databases">
        <title>Halomonas sp. nov., isolated from Korean tranditional fermented seafood 'Jeotgal'.</title>
        <authorList>
            <person name="Kim B."/>
            <person name="Shin N.-R."/>
        </authorList>
    </citation>
    <scope>NUCLEOTIDE SEQUENCE [LARGE SCALE GENOMIC DNA]</scope>
    <source>
        <strain evidence="3 4">SG2L-4</strain>
    </source>
</reference>
<accession>A0ABY9YXM1</accession>
<feature type="compositionally biased region" description="Gly residues" evidence="2">
    <location>
        <begin position="137"/>
        <end position="146"/>
    </location>
</feature>
<sequence length="166" mass="17780">MAEQHDELHRLRSHADDLLTEVKAVKKERNELREQVEALTGERDAAQGELNRVTVEEPRRAVFEEVAAKPEVADALEREVLHHADIADDGALLDKAGEPLKGEDGEPLSFGEAGIQHLATTVAPALMGMIRPINKSVGGGAPGSRGGNPPTTSQAVKTKPSPYGLK</sequence>
<organism evidence="3 4">
    <name type="scientific">Halomonas piscis</name>
    <dbReference type="NCBI Taxonomy" id="3031727"/>
    <lineage>
        <taxon>Bacteria</taxon>
        <taxon>Pseudomonadati</taxon>
        <taxon>Pseudomonadota</taxon>
        <taxon>Gammaproteobacteria</taxon>
        <taxon>Oceanospirillales</taxon>
        <taxon>Halomonadaceae</taxon>
        <taxon>Halomonas</taxon>
    </lineage>
</organism>
<dbReference type="RefSeq" id="WP_311882579.1">
    <property type="nucleotide sequence ID" value="NZ_CP119391.1"/>
</dbReference>
<dbReference type="Proteomes" id="UP001301869">
    <property type="component" value="Chromosome"/>
</dbReference>
<keyword evidence="1" id="KW-0175">Coiled coil</keyword>
<feature type="region of interest" description="Disordered" evidence="2">
    <location>
        <begin position="132"/>
        <end position="166"/>
    </location>
</feature>
<evidence type="ECO:0000313" key="3">
    <source>
        <dbReference type="EMBL" id="WNK19362.1"/>
    </source>
</evidence>
<keyword evidence="4" id="KW-1185">Reference proteome</keyword>
<name>A0ABY9YXM1_9GAMM</name>
<evidence type="ECO:0000256" key="1">
    <source>
        <dbReference type="SAM" id="Coils"/>
    </source>
</evidence>
<protein>
    <recommendedName>
        <fullName evidence="5">Phage major capsid protein</fullName>
    </recommendedName>
</protein>
<evidence type="ECO:0000256" key="2">
    <source>
        <dbReference type="SAM" id="MobiDB-lite"/>
    </source>
</evidence>
<gene>
    <name evidence="3" type="ORF">P1P91_10910</name>
</gene>
<evidence type="ECO:0008006" key="5">
    <source>
        <dbReference type="Google" id="ProtNLM"/>
    </source>
</evidence>
<feature type="coiled-coil region" evidence="1">
    <location>
        <begin position="8"/>
        <end position="56"/>
    </location>
</feature>
<evidence type="ECO:0000313" key="4">
    <source>
        <dbReference type="Proteomes" id="UP001301869"/>
    </source>
</evidence>
<dbReference type="EMBL" id="CP119391">
    <property type="protein sequence ID" value="WNK19362.1"/>
    <property type="molecule type" value="Genomic_DNA"/>
</dbReference>
<proteinExistence type="predicted"/>
<dbReference type="Gene3D" id="1.20.5.1000">
    <property type="entry name" value="arf6 gtpase in complex with a specific effector, jip4"/>
    <property type="match status" value="1"/>
</dbReference>